<reference evidence="2" key="1">
    <citation type="journal article" date="2014" name="Int. J. Syst. Evol. Microbiol.">
        <title>Complete genome sequence of Corynebacterium casei LMG S-19264T (=DSM 44701T), isolated from a smear-ripened cheese.</title>
        <authorList>
            <consortium name="US DOE Joint Genome Institute (JGI-PGF)"/>
            <person name="Walter F."/>
            <person name="Albersmeier A."/>
            <person name="Kalinowski J."/>
            <person name="Ruckert C."/>
        </authorList>
    </citation>
    <scope>NUCLEOTIDE SEQUENCE</scope>
    <source>
        <strain evidence="2">JCM 4059</strain>
    </source>
</reference>
<proteinExistence type="predicted"/>
<gene>
    <name evidence="2" type="ORF">GCM10010218_63000</name>
</gene>
<dbReference type="AlphaFoldDB" id="A0A919B8V4"/>
<accession>A0A919B8V4</accession>
<keyword evidence="1" id="KW-1133">Transmembrane helix</keyword>
<reference evidence="2" key="2">
    <citation type="submission" date="2020-09" db="EMBL/GenBank/DDBJ databases">
        <authorList>
            <person name="Sun Q."/>
            <person name="Ohkuma M."/>
        </authorList>
    </citation>
    <scope>NUCLEOTIDE SEQUENCE</scope>
    <source>
        <strain evidence="2">JCM 4059</strain>
    </source>
</reference>
<evidence type="ECO:0008006" key="4">
    <source>
        <dbReference type="Google" id="ProtNLM"/>
    </source>
</evidence>
<evidence type="ECO:0000256" key="1">
    <source>
        <dbReference type="SAM" id="Phobius"/>
    </source>
</evidence>
<sequence>MTDGAHGATAQRRPADYTGAVYGSLLAASVLAGTGTMGPYPRLELVLLLVSTGVVFWVAHSYAHLTGRLAHEPLGRGTLLRACAAEWPIAQAAALPSLAIAVSPLLRLDVAGAAWLALSVAVAEQACWGAAAVARAGAPRHQVVVSGLVNLLIGLLIVAVKALLPH</sequence>
<feature type="transmembrane region" description="Helical" evidence="1">
    <location>
        <begin position="20"/>
        <end position="38"/>
    </location>
</feature>
<dbReference type="EMBL" id="BNBD01000023">
    <property type="protein sequence ID" value="GHF73190.1"/>
    <property type="molecule type" value="Genomic_DNA"/>
</dbReference>
<keyword evidence="3" id="KW-1185">Reference proteome</keyword>
<evidence type="ECO:0000313" key="2">
    <source>
        <dbReference type="EMBL" id="GHF73190.1"/>
    </source>
</evidence>
<feature type="transmembrane region" description="Helical" evidence="1">
    <location>
        <begin position="143"/>
        <end position="164"/>
    </location>
</feature>
<keyword evidence="1" id="KW-0812">Transmembrane</keyword>
<evidence type="ECO:0000313" key="3">
    <source>
        <dbReference type="Proteomes" id="UP000638313"/>
    </source>
</evidence>
<feature type="transmembrane region" description="Helical" evidence="1">
    <location>
        <begin position="45"/>
        <end position="63"/>
    </location>
</feature>
<dbReference type="Proteomes" id="UP000638313">
    <property type="component" value="Unassembled WGS sequence"/>
</dbReference>
<dbReference type="RefSeq" id="WP_190133197.1">
    <property type="nucleotide sequence ID" value="NZ_BNBD01000023.1"/>
</dbReference>
<name>A0A919B8V4_9ACTN</name>
<comment type="caution">
    <text evidence="2">The sequence shown here is derived from an EMBL/GenBank/DDBJ whole genome shotgun (WGS) entry which is preliminary data.</text>
</comment>
<organism evidence="2 3">
    <name type="scientific">Streptomyces mashuensis</name>
    <dbReference type="NCBI Taxonomy" id="33904"/>
    <lineage>
        <taxon>Bacteria</taxon>
        <taxon>Bacillati</taxon>
        <taxon>Actinomycetota</taxon>
        <taxon>Actinomycetes</taxon>
        <taxon>Kitasatosporales</taxon>
        <taxon>Streptomycetaceae</taxon>
        <taxon>Streptomyces</taxon>
    </lineage>
</organism>
<keyword evidence="1" id="KW-0472">Membrane</keyword>
<protein>
    <recommendedName>
        <fullName evidence="4">Integral membrane protein</fullName>
    </recommendedName>
</protein>